<dbReference type="AlphaFoldDB" id="A0A497ZEK4"/>
<dbReference type="PANTHER" id="PTHR42756">
    <property type="entry name" value="TRANSCRIPTIONAL REGULATOR, MARR"/>
    <property type="match status" value="1"/>
</dbReference>
<keyword evidence="2" id="KW-0238">DNA-binding</keyword>
<dbReference type="InterPro" id="IPR036390">
    <property type="entry name" value="WH_DNA-bd_sf"/>
</dbReference>
<protein>
    <submittedName>
        <fullName evidence="5">MarR family transcriptional regulator</fullName>
    </submittedName>
</protein>
<accession>A0A497ZEK4</accession>
<dbReference type="RefSeq" id="WP_010442413.1">
    <property type="nucleotide sequence ID" value="NZ_AEYW01000014.1"/>
</dbReference>
<organism evidence="5 6">
    <name type="scientific">Ruegeria conchae</name>
    <dbReference type="NCBI Taxonomy" id="981384"/>
    <lineage>
        <taxon>Bacteria</taxon>
        <taxon>Pseudomonadati</taxon>
        <taxon>Pseudomonadota</taxon>
        <taxon>Alphaproteobacteria</taxon>
        <taxon>Rhodobacterales</taxon>
        <taxon>Roseobacteraceae</taxon>
        <taxon>Ruegeria</taxon>
    </lineage>
</organism>
<feature type="domain" description="HTH marR-type" evidence="4">
    <location>
        <begin position="22"/>
        <end position="157"/>
    </location>
</feature>
<keyword evidence="6" id="KW-1185">Reference proteome</keyword>
<keyword evidence="3" id="KW-0804">Transcription</keyword>
<evidence type="ECO:0000256" key="3">
    <source>
        <dbReference type="ARBA" id="ARBA00023163"/>
    </source>
</evidence>
<dbReference type="SUPFAM" id="SSF46785">
    <property type="entry name" value="Winged helix' DNA-binding domain"/>
    <property type="match status" value="1"/>
</dbReference>
<dbReference type="STRING" id="981384.GCA_000192475_01548"/>
<dbReference type="PANTHER" id="PTHR42756:SF1">
    <property type="entry name" value="TRANSCRIPTIONAL REPRESSOR OF EMRAB OPERON"/>
    <property type="match status" value="1"/>
</dbReference>
<gene>
    <name evidence="5" type="ORF">CLV75_2266</name>
</gene>
<evidence type="ECO:0000313" key="6">
    <source>
        <dbReference type="Proteomes" id="UP000271700"/>
    </source>
</evidence>
<dbReference type="SMART" id="SM00347">
    <property type="entry name" value="HTH_MARR"/>
    <property type="match status" value="1"/>
</dbReference>
<sequence length="169" mass="18868">MDHVDRIIAQWNKARPDLDVGPMEIIGRLSRMATKLRSEMDKTWKAHGLNAASFDVLATLRRSGKPDGLSPGELLDLTMVTSGTMTNRIDQLVKRGLVERVPNPEDKRGFLIRLTETGFATIEDAVGDHVETQHHLLRGLSPAEVEDLNKLLKTLDERMNSDSGTNSRE</sequence>
<dbReference type="OrthoDB" id="32523at2"/>
<evidence type="ECO:0000256" key="2">
    <source>
        <dbReference type="ARBA" id="ARBA00023125"/>
    </source>
</evidence>
<evidence type="ECO:0000256" key="1">
    <source>
        <dbReference type="ARBA" id="ARBA00023015"/>
    </source>
</evidence>
<name>A0A497ZEK4_9RHOB</name>
<dbReference type="Gene3D" id="1.10.10.10">
    <property type="entry name" value="Winged helix-like DNA-binding domain superfamily/Winged helix DNA-binding domain"/>
    <property type="match status" value="1"/>
</dbReference>
<dbReference type="InterPro" id="IPR036388">
    <property type="entry name" value="WH-like_DNA-bd_sf"/>
</dbReference>
<dbReference type="PROSITE" id="PS01117">
    <property type="entry name" value="HTH_MARR_1"/>
    <property type="match status" value="1"/>
</dbReference>
<dbReference type="PRINTS" id="PR00598">
    <property type="entry name" value="HTHMARR"/>
</dbReference>
<dbReference type="GO" id="GO:0003677">
    <property type="term" value="F:DNA binding"/>
    <property type="evidence" value="ECO:0007669"/>
    <property type="project" value="UniProtKB-KW"/>
</dbReference>
<reference evidence="5 6" key="1">
    <citation type="submission" date="2018-10" db="EMBL/GenBank/DDBJ databases">
        <title>Genomic Encyclopedia of Archaeal and Bacterial Type Strains, Phase II (KMG-II): from individual species to whole genera.</title>
        <authorList>
            <person name="Goeker M."/>
        </authorList>
    </citation>
    <scope>NUCLEOTIDE SEQUENCE [LARGE SCALE GENOMIC DNA]</scope>
    <source>
        <strain evidence="5 6">DSM 29317</strain>
    </source>
</reference>
<evidence type="ECO:0000313" key="5">
    <source>
        <dbReference type="EMBL" id="RLK07159.1"/>
    </source>
</evidence>
<keyword evidence="1" id="KW-0805">Transcription regulation</keyword>
<dbReference type="EMBL" id="RCCT01000003">
    <property type="protein sequence ID" value="RLK07159.1"/>
    <property type="molecule type" value="Genomic_DNA"/>
</dbReference>
<dbReference type="Pfam" id="PF12802">
    <property type="entry name" value="MarR_2"/>
    <property type="match status" value="1"/>
</dbReference>
<evidence type="ECO:0000259" key="4">
    <source>
        <dbReference type="PROSITE" id="PS50995"/>
    </source>
</evidence>
<dbReference type="GO" id="GO:0003700">
    <property type="term" value="F:DNA-binding transcription factor activity"/>
    <property type="evidence" value="ECO:0007669"/>
    <property type="project" value="InterPro"/>
</dbReference>
<proteinExistence type="predicted"/>
<comment type="caution">
    <text evidence="5">The sequence shown here is derived from an EMBL/GenBank/DDBJ whole genome shotgun (WGS) entry which is preliminary data.</text>
</comment>
<dbReference type="InterPro" id="IPR000835">
    <property type="entry name" value="HTH_MarR-typ"/>
</dbReference>
<dbReference type="Proteomes" id="UP000271700">
    <property type="component" value="Unassembled WGS sequence"/>
</dbReference>
<dbReference type="InterPro" id="IPR023187">
    <property type="entry name" value="Tscrpt_reg_MarR-type_CS"/>
</dbReference>
<dbReference type="PROSITE" id="PS50995">
    <property type="entry name" value="HTH_MARR_2"/>
    <property type="match status" value="1"/>
</dbReference>